<accession>A0A0J7Y0A9</accession>
<dbReference type="Pfam" id="PF00535">
    <property type="entry name" value="Glycos_transf_2"/>
    <property type="match status" value="1"/>
</dbReference>
<reference evidence="4 5" key="1">
    <citation type="journal article" date="2015" name="G3 (Bethesda)">
        <title>Insights into Ongoing Evolution of the Hexachlorocyclohexane Catabolic Pathway from Comparative Genomics of Ten Sphingomonadaceae Strains.</title>
        <authorList>
            <person name="Pearce S.L."/>
            <person name="Oakeshott J.G."/>
            <person name="Pandey G."/>
        </authorList>
    </citation>
    <scope>NUCLEOTIDE SEQUENCE [LARGE SCALE GENOMIC DNA]</scope>
    <source>
        <strain evidence="4 5">LL01</strain>
    </source>
</reference>
<dbReference type="CDD" id="cd03801">
    <property type="entry name" value="GT4_PimA-like"/>
    <property type="match status" value="1"/>
</dbReference>
<dbReference type="Gene3D" id="3.90.550.10">
    <property type="entry name" value="Spore Coat Polysaccharide Biosynthesis Protein SpsA, Chain A"/>
    <property type="match status" value="1"/>
</dbReference>
<dbReference type="CDD" id="cd11579">
    <property type="entry name" value="Glyco_tran_WbsX"/>
    <property type="match status" value="1"/>
</dbReference>
<evidence type="ECO:0000313" key="4">
    <source>
        <dbReference type="EMBL" id="KMS57234.1"/>
    </source>
</evidence>
<dbReference type="Gene3D" id="3.20.20.80">
    <property type="entry name" value="Glycosidases"/>
    <property type="match status" value="1"/>
</dbReference>
<dbReference type="Gene3D" id="3.40.50.2000">
    <property type="entry name" value="Glycogen Phosphorylase B"/>
    <property type="match status" value="2"/>
</dbReference>
<dbReference type="InterPro" id="IPR001173">
    <property type="entry name" value="Glyco_trans_2-like"/>
</dbReference>
<dbReference type="PANTHER" id="PTHR41244:SF1">
    <property type="entry name" value="GLYCOSYLTRANSFERASE"/>
    <property type="match status" value="1"/>
</dbReference>
<dbReference type="SUPFAM" id="SSF53756">
    <property type="entry name" value="UDP-Glycosyltransferase/glycogen phosphorylase"/>
    <property type="match status" value="1"/>
</dbReference>
<comment type="caution">
    <text evidence="4">The sequence shown here is derived from an EMBL/GenBank/DDBJ whole genome shotgun (WGS) entry which is preliminary data.</text>
</comment>
<proteinExistence type="predicted"/>
<dbReference type="SUPFAM" id="SSF53448">
    <property type="entry name" value="Nucleotide-diphospho-sugar transferases"/>
    <property type="match status" value="1"/>
</dbReference>
<keyword evidence="5" id="KW-1185">Reference proteome</keyword>
<dbReference type="STRING" id="1420583.V473_03150"/>
<sequence>MLNFEELAKEIDQSGLFDQDWYVRSFPDASLLDIGPLEHFVRFGLLLKRDPGPGFDTHHYMDTYPDVTAAGMHALVHYIRFGKGEGRQPLPPMAQPPSGAPTETAPDGAGWVLRHATDAFGLRGLEPGAPMAVIANIVTAQDGAAIDRIIGRMSSDFDLFLLGGTNRLDVGALPPSVRSLTLLGDADETGNARGFARLAGSGALDGYADALWLSPQDAADPLSDEDIERLIALHGAFSSDAQWGVASDRFISLNSNDPAQKSLVTALNTALPRLGLSLGQAPLTVPAGWGLWFKPFLSRILGGTVRPFEMTADGAAGKFPGRATVLAMLAAGAREAALNIRPAARSLPAAPADRMVKAVAFYLPQFHPIPENNTWWGKGFTEWSNVVRGRPLFRHHYQPRVPADLGYYDLRLEDTQVAQADLARQFGVHGFCFYYYWFNGKKLLNHPIEQLARSSRIDTGFCVCWANENWSRNWDGQNRHVLMEQQYSLESNIAFIHEMIPMMKDPRWIRYCGKPVLLVYRISIIPNWLETARIWREECRKAGLGEIHLCAVRFGLETLGGQPQDHGLDSYVLFPPHEGVRVDLRDQVDDLHRNFGGEIFDYNAVADGDVEKYAAGYEWPVHRGAMLGWDNTARRLTDSRIFRGATPYGFRRWMHGILEQDNRHNPAPETMMFINAWNEWAEGTYLEPDERWGLTNLAAFASAAQAVPGLRPVTLPQGVAAQPKSENRLAHLGSPLRGQADMPRGPVWYRGFKEADPTKPTILLCAHISGHQLFGGERSLLDVLEALAKMPVNVVMTLPSDNNRDYIKRIQKLCAGAYAFHYPQWMDKRAVYAWLALDFADIIARHAVDIVHANTIVLLEPIVAARRMGRVALTHVRELISLDEGLQERMKQTTGEIVSALFGNTDWLIGNSRATCDLFARGDRTLYVPNAITADDFEMRNVFGNGIKFGIVSSNIPKKGIADFVEVARLAAGRTNRAKFVIIGPRTPQIDSWMEEVARGERPNNLEFAGYKDSARAAMLELNVLLNLSTFAESFGRTVAEAMAAKRPVIAYRWGALPELVQHGETGYMVPFRDIVGVVDAVVDLCEHDDKIVAMGEKGHAFITSQFSQERLSEHVTLAYERICGRPMGADSSVSADQPLPIAAQTTGAALPTTVIIPVYNAPEEVRACITSVLKHTDLRQTQILVIDDGSPDPAIGPLLDAFVGTPGLTIQRSPQNLGYTRTINMGIAQAEGRDVVLLNSDTLVTPKWLEGLRATAYSRPQVGTVTAMGDNAGAFSFPIFNQKCDKPAHLGHEEYALAIVQGAFASRPPEVPTGSGFCLFIRRAMIDQCGAFDEEGFPRGYGEENDFCLRGMKAGWVNLISPWAFVFHVRTASFKGEKDKLIKAGVDVVTKRYPDYAPMVKAAFSAPDMIALREATARVVSDLTAT</sequence>
<evidence type="ECO:0000256" key="1">
    <source>
        <dbReference type="SAM" id="MobiDB-lite"/>
    </source>
</evidence>
<dbReference type="PATRIC" id="fig|1420583.3.peg.634"/>
<dbReference type="GO" id="GO:0016757">
    <property type="term" value="F:glycosyltransferase activity"/>
    <property type="evidence" value="ECO:0007669"/>
    <property type="project" value="UniProtKB-ARBA"/>
</dbReference>
<dbReference type="InterPro" id="IPR029044">
    <property type="entry name" value="Nucleotide-diphossugar_trans"/>
</dbReference>
<name>A0A0J7Y0A9_9SPHN</name>
<dbReference type="PANTHER" id="PTHR41244">
    <property type="entry name" value="RHAMNAN SYNTHESIS F"/>
    <property type="match status" value="1"/>
</dbReference>
<dbReference type="EMBL" id="JACT01000001">
    <property type="protein sequence ID" value="KMS57234.1"/>
    <property type="molecule type" value="Genomic_DNA"/>
</dbReference>
<dbReference type="RefSeq" id="WP_066600412.1">
    <property type="nucleotide sequence ID" value="NZ_KQ130434.1"/>
</dbReference>
<dbReference type="Pfam" id="PF13439">
    <property type="entry name" value="Glyco_transf_4"/>
    <property type="match status" value="1"/>
</dbReference>
<feature type="domain" description="Glycosyltransferase 2-like" evidence="2">
    <location>
        <begin position="1154"/>
        <end position="1328"/>
    </location>
</feature>
<gene>
    <name evidence="4" type="ORF">V473_03150</name>
</gene>
<evidence type="ECO:0000259" key="2">
    <source>
        <dbReference type="Pfam" id="PF00535"/>
    </source>
</evidence>
<dbReference type="Pfam" id="PF13692">
    <property type="entry name" value="Glyco_trans_1_4"/>
    <property type="match status" value="1"/>
</dbReference>
<evidence type="ECO:0000313" key="5">
    <source>
        <dbReference type="Proteomes" id="UP000052232"/>
    </source>
</evidence>
<organism evidence="4 5">
    <name type="scientific">Sphingobium cupriresistens LL01</name>
    <dbReference type="NCBI Taxonomy" id="1420583"/>
    <lineage>
        <taxon>Bacteria</taxon>
        <taxon>Pseudomonadati</taxon>
        <taxon>Pseudomonadota</taxon>
        <taxon>Alphaproteobacteria</taxon>
        <taxon>Sphingomonadales</taxon>
        <taxon>Sphingomonadaceae</taxon>
        <taxon>Sphingobium</taxon>
    </lineage>
</organism>
<evidence type="ECO:0000259" key="3">
    <source>
        <dbReference type="Pfam" id="PF13439"/>
    </source>
</evidence>
<protein>
    <submittedName>
        <fullName evidence="4">Polysaccharide biosynthesis protein</fullName>
    </submittedName>
</protein>
<feature type="domain" description="Glycosyltransferase subfamily 4-like N-terminal" evidence="3">
    <location>
        <begin position="775"/>
        <end position="933"/>
    </location>
</feature>
<dbReference type="InterPro" id="IPR032719">
    <property type="entry name" value="WbsX"/>
</dbReference>
<dbReference type="Proteomes" id="UP000052232">
    <property type="component" value="Unassembled WGS sequence"/>
</dbReference>
<feature type="compositionally biased region" description="Pro residues" evidence="1">
    <location>
        <begin position="89"/>
        <end position="99"/>
    </location>
</feature>
<feature type="region of interest" description="Disordered" evidence="1">
    <location>
        <begin position="86"/>
        <end position="108"/>
    </location>
</feature>
<dbReference type="Pfam" id="PF14307">
    <property type="entry name" value="Glyco_tran_WbsX"/>
    <property type="match status" value="1"/>
</dbReference>
<dbReference type="InterPro" id="IPR028098">
    <property type="entry name" value="Glyco_trans_4-like_N"/>
</dbReference>